<dbReference type="Gene3D" id="3.20.20.410">
    <property type="entry name" value="Protein of unknown function UPF0759"/>
    <property type="match status" value="1"/>
</dbReference>
<dbReference type="EMBL" id="VNJK01000001">
    <property type="protein sequence ID" value="TVX93893.1"/>
    <property type="molecule type" value="Genomic_DNA"/>
</dbReference>
<comment type="caution">
    <text evidence="1">The sequence shown here is derived from an EMBL/GenBank/DDBJ whole genome shotgun (WGS) entry which is preliminary data.</text>
</comment>
<keyword evidence="2" id="KW-1185">Reference proteome</keyword>
<dbReference type="RefSeq" id="WP_144990821.1">
    <property type="nucleotide sequence ID" value="NZ_VNJK01000001.1"/>
</dbReference>
<organism evidence="1 2">
    <name type="scientific">Paenibacillus agilis</name>
    <dbReference type="NCBI Taxonomy" id="3020863"/>
    <lineage>
        <taxon>Bacteria</taxon>
        <taxon>Bacillati</taxon>
        <taxon>Bacillota</taxon>
        <taxon>Bacilli</taxon>
        <taxon>Bacillales</taxon>
        <taxon>Paenibacillaceae</taxon>
        <taxon>Paenibacillus</taxon>
    </lineage>
</organism>
<proteinExistence type="predicted"/>
<dbReference type="SUPFAM" id="SSF117396">
    <property type="entry name" value="TM1631-like"/>
    <property type="match status" value="1"/>
</dbReference>
<sequence>MIRVGLAGWGDHDELYPIGMKSTSKLGRYHEHFATVECDSTFYAVPSQQVVHKWVEQTPPNFHFIVKAYQGMTGHRKMDSAFTSNIHMFDTFKQAIAPMVETNKLACVLFQYPPWFKCERKHVDILRRTRAWMGEIPIALEFRHQSWFRGDMREKTLEFMREENWIHSVCDEPQAGEGSIPAIIEGTHANMTMVRMHGRHTAGWVNEASSDNWREVRYLYNYNADELKEWVGHVRQLEQHSKHVIVIFNNNSGGHAAGNAKQFMQLLGQQATPMAPRQISLFD</sequence>
<dbReference type="AlphaFoldDB" id="A0A559J228"/>
<dbReference type="OrthoDB" id="9780310at2"/>
<dbReference type="Pfam" id="PF01904">
    <property type="entry name" value="DUF72"/>
    <property type="match status" value="1"/>
</dbReference>
<reference evidence="1 2" key="1">
    <citation type="submission" date="2019-07" db="EMBL/GenBank/DDBJ databases">
        <authorList>
            <person name="Kim J."/>
        </authorList>
    </citation>
    <scope>NUCLEOTIDE SEQUENCE [LARGE SCALE GENOMIC DNA]</scope>
    <source>
        <strain evidence="1 2">N4</strain>
    </source>
</reference>
<gene>
    <name evidence="1" type="ORF">FPZ44_13015</name>
</gene>
<protein>
    <submittedName>
        <fullName evidence="1">DUF72 domain-containing protein</fullName>
    </submittedName>
</protein>
<accession>A0A559J228</accession>
<evidence type="ECO:0000313" key="1">
    <source>
        <dbReference type="EMBL" id="TVX93893.1"/>
    </source>
</evidence>
<dbReference type="Proteomes" id="UP000318102">
    <property type="component" value="Unassembled WGS sequence"/>
</dbReference>
<name>A0A559J228_9BACL</name>
<evidence type="ECO:0000313" key="2">
    <source>
        <dbReference type="Proteomes" id="UP000318102"/>
    </source>
</evidence>
<dbReference type="PANTHER" id="PTHR30348">
    <property type="entry name" value="UNCHARACTERIZED PROTEIN YECE"/>
    <property type="match status" value="1"/>
</dbReference>
<dbReference type="InterPro" id="IPR036520">
    <property type="entry name" value="UPF0759_sf"/>
</dbReference>
<dbReference type="InterPro" id="IPR002763">
    <property type="entry name" value="DUF72"/>
</dbReference>
<dbReference type="PANTHER" id="PTHR30348:SF13">
    <property type="entry name" value="UPF0759 PROTEIN YUNF"/>
    <property type="match status" value="1"/>
</dbReference>